<dbReference type="GO" id="GO:0016780">
    <property type="term" value="F:phosphotransferase activity, for other substituted phosphate groups"/>
    <property type="evidence" value="ECO:0007669"/>
    <property type="project" value="TreeGrafter"/>
</dbReference>
<evidence type="ECO:0000259" key="2">
    <source>
        <dbReference type="Pfam" id="PF02397"/>
    </source>
</evidence>
<reference evidence="3" key="1">
    <citation type="journal article" date="2014" name="Front. Microbiol.">
        <title>High frequency of phylogenetically diverse reductive dehalogenase-homologous genes in deep subseafloor sedimentary metagenomes.</title>
        <authorList>
            <person name="Kawai M."/>
            <person name="Futagami T."/>
            <person name="Toyoda A."/>
            <person name="Takaki Y."/>
            <person name="Nishi S."/>
            <person name="Hori S."/>
            <person name="Arai W."/>
            <person name="Tsubouchi T."/>
            <person name="Morono Y."/>
            <person name="Uchiyama I."/>
            <person name="Ito T."/>
            <person name="Fujiyama A."/>
            <person name="Inagaki F."/>
            <person name="Takami H."/>
        </authorList>
    </citation>
    <scope>NUCLEOTIDE SEQUENCE</scope>
    <source>
        <strain evidence="3">Expedition CK06-06</strain>
    </source>
</reference>
<organism evidence="3">
    <name type="scientific">marine sediment metagenome</name>
    <dbReference type="NCBI Taxonomy" id="412755"/>
    <lineage>
        <taxon>unclassified sequences</taxon>
        <taxon>metagenomes</taxon>
        <taxon>ecological metagenomes</taxon>
    </lineage>
</organism>
<dbReference type="EMBL" id="BARU01026198">
    <property type="protein sequence ID" value="GAH74955.1"/>
    <property type="molecule type" value="Genomic_DNA"/>
</dbReference>
<dbReference type="InterPro" id="IPR003362">
    <property type="entry name" value="Bact_transf"/>
</dbReference>
<dbReference type="PANTHER" id="PTHR30576:SF0">
    <property type="entry name" value="UNDECAPRENYL-PHOSPHATE N-ACETYLGALACTOSAMINYL 1-PHOSPHATE TRANSFERASE-RELATED"/>
    <property type="match status" value="1"/>
</dbReference>
<evidence type="ECO:0000313" key="3">
    <source>
        <dbReference type="EMBL" id="GAH74955.1"/>
    </source>
</evidence>
<name>X1J0F7_9ZZZZ</name>
<dbReference type="PANTHER" id="PTHR30576">
    <property type="entry name" value="COLANIC BIOSYNTHESIS UDP-GLUCOSE LIPID CARRIER TRANSFERASE"/>
    <property type="match status" value="1"/>
</dbReference>
<proteinExistence type="predicted"/>
<feature type="transmembrane region" description="Helical" evidence="1">
    <location>
        <begin position="64"/>
        <end position="81"/>
    </location>
</feature>
<dbReference type="Pfam" id="PF02397">
    <property type="entry name" value="Bac_transf"/>
    <property type="match status" value="1"/>
</dbReference>
<gene>
    <name evidence="3" type="ORF">S03H2_42121</name>
</gene>
<evidence type="ECO:0000256" key="1">
    <source>
        <dbReference type="SAM" id="Phobius"/>
    </source>
</evidence>
<protein>
    <recommendedName>
        <fullName evidence="2">Bacterial sugar transferase domain-containing protein</fullName>
    </recommendedName>
</protein>
<accession>X1J0F7</accession>
<sequence>FVGPRPQRTVLVRGYLEVLPEYAERHRVLPGLAGLAQVAGDYYLTPRQKLRFDRLYIRYRSLGFDLKLIMLAFLITFWYRWQDDWNGRLPRSLMRFGTNKPENKT</sequence>
<keyword evidence="1" id="KW-0812">Transmembrane</keyword>
<feature type="domain" description="Bacterial sugar transferase" evidence="2">
    <location>
        <begin position="1"/>
        <end position="75"/>
    </location>
</feature>
<keyword evidence="1" id="KW-0472">Membrane</keyword>
<comment type="caution">
    <text evidence="3">The sequence shown here is derived from an EMBL/GenBank/DDBJ whole genome shotgun (WGS) entry which is preliminary data.</text>
</comment>
<dbReference type="AlphaFoldDB" id="X1J0F7"/>
<feature type="non-terminal residue" evidence="3">
    <location>
        <position position="1"/>
    </location>
</feature>
<keyword evidence="1" id="KW-1133">Transmembrane helix</keyword>